<feature type="transmembrane region" description="Helical" evidence="8">
    <location>
        <begin position="298"/>
        <end position="323"/>
    </location>
</feature>
<name>A0AA85KCC7_TRIRE</name>
<dbReference type="GO" id="GO:0046872">
    <property type="term" value="F:metal ion binding"/>
    <property type="evidence" value="ECO:0007669"/>
    <property type="project" value="UniProtKB-KW"/>
</dbReference>
<dbReference type="InterPro" id="IPR001757">
    <property type="entry name" value="P_typ_ATPase"/>
</dbReference>
<dbReference type="Pfam" id="PF16212">
    <property type="entry name" value="PhoLip_ATPase_C"/>
    <property type="match status" value="1"/>
</dbReference>
<organism evidence="12 13">
    <name type="scientific">Trichobilharzia regenti</name>
    <name type="common">Nasal bird schistosome</name>
    <dbReference type="NCBI Taxonomy" id="157069"/>
    <lineage>
        <taxon>Eukaryota</taxon>
        <taxon>Metazoa</taxon>
        <taxon>Spiralia</taxon>
        <taxon>Lophotrochozoa</taxon>
        <taxon>Platyhelminthes</taxon>
        <taxon>Trematoda</taxon>
        <taxon>Digenea</taxon>
        <taxon>Strigeidida</taxon>
        <taxon>Schistosomatoidea</taxon>
        <taxon>Schistosomatidae</taxon>
        <taxon>Trichobilharzia</taxon>
    </lineage>
</organism>
<feature type="compositionally biased region" description="Basic residues" evidence="7">
    <location>
        <begin position="582"/>
        <end position="591"/>
    </location>
</feature>
<evidence type="ECO:0000259" key="11">
    <source>
        <dbReference type="Pfam" id="PF16212"/>
    </source>
</evidence>
<dbReference type="InterPro" id="IPR059000">
    <property type="entry name" value="ATPase_P-type_domA"/>
</dbReference>
<feature type="compositionally biased region" description="Low complexity" evidence="7">
    <location>
        <begin position="810"/>
        <end position="820"/>
    </location>
</feature>
<evidence type="ECO:0000256" key="1">
    <source>
        <dbReference type="ARBA" id="ARBA00004141"/>
    </source>
</evidence>
<dbReference type="Gene3D" id="3.40.1110.10">
    <property type="entry name" value="Calcium-transporting ATPase, cytoplasmic domain N"/>
    <property type="match status" value="1"/>
</dbReference>
<dbReference type="SUPFAM" id="SSF81653">
    <property type="entry name" value="Calcium ATPase, transduction domain A"/>
    <property type="match status" value="1"/>
</dbReference>
<dbReference type="Proteomes" id="UP000050795">
    <property type="component" value="Unassembled WGS sequence"/>
</dbReference>
<keyword evidence="6 8" id="KW-0472">Membrane</keyword>
<evidence type="ECO:0000256" key="2">
    <source>
        <dbReference type="ARBA" id="ARBA00022692"/>
    </source>
</evidence>
<dbReference type="SUPFAM" id="SSF81660">
    <property type="entry name" value="Metal cation-transporting ATPase, ATP-binding domain N"/>
    <property type="match status" value="1"/>
</dbReference>
<feature type="region of interest" description="Disordered" evidence="7">
    <location>
        <begin position="568"/>
        <end position="607"/>
    </location>
</feature>
<dbReference type="InterPro" id="IPR032630">
    <property type="entry name" value="P_typ_ATPase_c"/>
</dbReference>
<feature type="transmembrane region" description="Helical" evidence="8">
    <location>
        <begin position="80"/>
        <end position="98"/>
    </location>
</feature>
<feature type="region of interest" description="Disordered" evidence="7">
    <location>
        <begin position="909"/>
        <end position="940"/>
    </location>
</feature>
<evidence type="ECO:0000313" key="12">
    <source>
        <dbReference type="Proteomes" id="UP000050795"/>
    </source>
</evidence>
<reference evidence="12" key="1">
    <citation type="submission" date="2022-06" db="EMBL/GenBank/DDBJ databases">
        <authorList>
            <person name="Berger JAMES D."/>
            <person name="Berger JAMES D."/>
        </authorList>
    </citation>
    <scope>NUCLEOTIDE SEQUENCE [LARGE SCALE GENOMIC DNA]</scope>
</reference>
<feature type="transmembrane region" description="Helical" evidence="8">
    <location>
        <begin position="1553"/>
        <end position="1572"/>
    </location>
</feature>
<comment type="subcellular location">
    <subcellularLocation>
        <location evidence="1">Membrane</location>
        <topology evidence="1">Multi-pass membrane protein</topology>
    </subcellularLocation>
</comment>
<dbReference type="InterPro" id="IPR008250">
    <property type="entry name" value="ATPase_P-typ_transduc_dom_A_sf"/>
</dbReference>
<feature type="region of interest" description="Disordered" evidence="7">
    <location>
        <begin position="2097"/>
        <end position="2118"/>
    </location>
</feature>
<feature type="compositionally biased region" description="Polar residues" evidence="7">
    <location>
        <begin position="2108"/>
        <end position="2118"/>
    </location>
</feature>
<feature type="region of interest" description="Disordered" evidence="7">
    <location>
        <begin position="675"/>
        <end position="710"/>
    </location>
</feature>
<evidence type="ECO:0000259" key="9">
    <source>
        <dbReference type="Pfam" id="PF00122"/>
    </source>
</evidence>
<dbReference type="FunFam" id="3.40.50.1000:FF:000130">
    <property type="entry name" value="Phospholipid-transporting ATPase"/>
    <property type="match status" value="1"/>
</dbReference>
<feature type="transmembrane region" description="Helical" evidence="8">
    <location>
        <begin position="1663"/>
        <end position="1684"/>
    </location>
</feature>
<feature type="region of interest" description="Disordered" evidence="7">
    <location>
        <begin position="809"/>
        <end position="854"/>
    </location>
</feature>
<dbReference type="GO" id="GO:0045332">
    <property type="term" value="P:phospholipid translocation"/>
    <property type="evidence" value="ECO:0007669"/>
    <property type="project" value="TreeGrafter"/>
</dbReference>
<dbReference type="Gene3D" id="2.70.150.10">
    <property type="entry name" value="Calcium-transporting ATPase, cytoplasmic transduction domain A"/>
    <property type="match status" value="1"/>
</dbReference>
<keyword evidence="2 8" id="KW-0812">Transmembrane</keyword>
<feature type="domain" description="P-type ATPase C-terminal" evidence="11">
    <location>
        <begin position="1520"/>
        <end position="1766"/>
    </location>
</feature>
<dbReference type="SUPFAM" id="SSF81665">
    <property type="entry name" value="Calcium ATPase, transmembrane domain M"/>
    <property type="match status" value="1"/>
</dbReference>
<feature type="domain" description="P-type ATPase A" evidence="9">
    <location>
        <begin position="140"/>
        <end position="279"/>
    </location>
</feature>
<feature type="region of interest" description="Disordered" evidence="7">
    <location>
        <begin position="439"/>
        <end position="466"/>
    </location>
</feature>
<dbReference type="InterPro" id="IPR036412">
    <property type="entry name" value="HAD-like_sf"/>
</dbReference>
<feature type="transmembrane region" description="Helical" evidence="8">
    <location>
        <begin position="104"/>
        <end position="122"/>
    </location>
</feature>
<dbReference type="Pfam" id="PF13246">
    <property type="entry name" value="Cation_ATPase"/>
    <property type="match status" value="1"/>
</dbReference>
<feature type="transmembrane region" description="Helical" evidence="8">
    <location>
        <begin position="1736"/>
        <end position="1756"/>
    </location>
</feature>
<feature type="compositionally biased region" description="Polar residues" evidence="7">
    <location>
        <begin position="845"/>
        <end position="854"/>
    </location>
</feature>
<dbReference type="SUPFAM" id="SSF56784">
    <property type="entry name" value="HAD-like"/>
    <property type="match status" value="1"/>
</dbReference>
<evidence type="ECO:0000256" key="4">
    <source>
        <dbReference type="ARBA" id="ARBA00022842"/>
    </source>
</evidence>
<dbReference type="InterPro" id="IPR032631">
    <property type="entry name" value="P-type_ATPase_N"/>
</dbReference>
<dbReference type="NCBIfam" id="TIGR01494">
    <property type="entry name" value="ATPase_P-type"/>
    <property type="match status" value="1"/>
</dbReference>
<dbReference type="GO" id="GO:0016887">
    <property type="term" value="F:ATP hydrolysis activity"/>
    <property type="evidence" value="ECO:0007669"/>
    <property type="project" value="InterPro"/>
</dbReference>
<sequence length="2118" mass="241116">MCRWFTKKKEKNKHVKSSASRLIYPSTLIESENLNFHLNLNYDNSNINPNCIYASNYIKTTKYTLWTFLPLNLWEQFHRFANVYFVFILILNFIPEVGAFAKEIAPIPVIITLSVVAIKDAYEDFRRFLSDGKVNRKPCEVYSVQEKEYVVSEWQYLRPGDFIRLHTNDIIPADILLLSTSNTTGICHIETSNLDGESSLKQREIIPSLSANGFFSPLTFLYPIEVEAPNAELYKFHGKIILPEVQISIHKKNMLLRGCVLRNTDCVEGIVIYAGRETKAALNNSGVRFKRSKLEKRINMDVVWCVIILIVVCVTGAIGSAVWHQNLPGDDVLFDALDRNSSTSTPGFQGFINFWRFIIIFQTIIPLPLYVTIEFVKMHQVWHMNNDLELYDAKLDRRIEIRAFNIPEDLGQIEYVFSDKTGTLTENKMEFKRASINGKDFDANEDDTHENTDQLSNHSSSSSSSIPITTKLSTLKSLLENETIFSMHQKMIHNTNTLPTTAAGNNNAIIDSYNSILSDNMLHNHDNTSMMIQSNSGIPFVTCMHNDGNDADACLFMKNHLLSPKKAYQRVEQHQTGGSSHRNVHGQRKNPSKSQHHDNNKPAHSSYHPVLTDQTRIQDFFLALAICNTAVVSVTKNTPTLFQVPPRHKGFRDFFRSGKVNTVTHMQQRLRNNIRQRSNVTQTNLSTKRSDTIGNNNNDDDNNNHISEDNHSNLMSVKHAASLSSILSRKFRLTKLDRPESKRGGENHNHHESTEMSSNNNNNNNDRVDHVTAINNATCGNLDNDASNVNISQETIIIDDTVSKLDSVDDVGTGNNNNNTKNSEFPKNFSTSNANVNNERPMKHNLTTTGSQSERTFNEEMKNNRQHDNNNNNNDPMLFLSSRCLPPVIEALDLDFSLQASQHILSDSRWIDDDSGQQQQQRSASAEKLDTRQQDSSQYMHQSDFESLGSIEYGLDWSRDLTTDQFLNDNTFISHSDLRLNLEKDKGIESERKPIEDAGDVNTARTLTVVIHDGSSFQLPVEPYISAQTPSELKKCPLSDSTLFNSYESESPDELCLVKEACKWGYKLLQRGVDFTLLWLPKDGLVCIHVLRILPFDSQRKRMSILFRHPYTKEAILFTKGADSSIMNRLNTTELNSREVITATKEHIEQYSRVGLRTLVIAERLLSEEELNQWLKEVYEIETGSEDPTEAMQILMDKLESNFILLGATGIEDRLQDGVPETIGALREAGMHVWVLTGDKQETAVNIARSANLITSQHKIMYINAHSEARIEYLLNSYLYGVLSGQFHDALDEFDDMLEKVTNPRYSEIQRYCQRHCRHDQKVKKLSKKFRSTSHSPHRGRTRHRVRYTSTPKPSSLPRNITYFHENDYYNKKKPLLKDKICFNLSKLIEYYRLFKRRYLRHTRRQRRRRRQSSQRRYTRANSTIGYKIQFALVIDGESLNYVLNDEKNRSRFIKLTEMCTNVICCRTTPGQKAAVVSLVKDELNVQTLAIGDGANDVNMIRVANVGIGISGGEEGMQAVMASDFAISRFAYLKRLLLVHGHCCYDKLANASLYLFYKDAIYIFVLFWFQMFNGFSGSNAIDQLSQILFSVTMTGLPPFIMGIWDNPLDAETLLANPILYRSGIQGTAYRPWLFWLNIFDALWQSLIIFFLSYFAYSDNIIGLWEFGLFQTNAMTLCTLIHSLLVTRTWVVFHAISVLGSYILAYLIFTMIYHAVAVTAIPPECPYQIIFQSMSNINFWLLTLVTIILALLPRMLIITVKNTFHPNMDTIANLLAKRFGRGKHLPLESYLLRVPYSFMMRNRFSVMPIMSRMASCTSEVNMNRSMNESYVRGTNNNSSICRVRGISDSPMGHRSTLSRVSLHSNQSTDFITTTETPLHIISHFVRILSLSSQIVRGVPPNTAAAAAAAAAATAASTNTATNPNNMYIEETACSSNTGIGNLQPCDNNNNEIHNHNINNTPRTIGDQRNADRCNYNQNQRRYNRNYQTCSGNLFFNRRLLVRPGSAVNFDDDDDDCSDGDFGMTRTPALWPAIDPNNRIIAGSIQSSVNNRLSALGYPNRSLHRNQRQQYSTYPSVRSSTHRPALPLFQDGNCLFNTTTTPSEYPPPYQSNENISADKH</sequence>
<dbReference type="InterPro" id="IPR023299">
    <property type="entry name" value="ATPase_P-typ_cyto_dom_N"/>
</dbReference>
<feature type="compositionally biased region" description="Polar residues" evidence="7">
    <location>
        <begin position="675"/>
        <end position="687"/>
    </location>
</feature>
<evidence type="ECO:0000313" key="13">
    <source>
        <dbReference type="WBParaSite" id="TREG1_78900.1"/>
    </source>
</evidence>
<dbReference type="GO" id="GO:0005524">
    <property type="term" value="F:ATP binding"/>
    <property type="evidence" value="ECO:0007669"/>
    <property type="project" value="InterPro"/>
</dbReference>
<evidence type="ECO:0000259" key="10">
    <source>
        <dbReference type="Pfam" id="PF16209"/>
    </source>
</evidence>
<feature type="transmembrane region" description="Helical" evidence="8">
    <location>
        <begin position="1632"/>
        <end position="1656"/>
    </location>
</feature>
<evidence type="ECO:0000256" key="7">
    <source>
        <dbReference type="SAM" id="MobiDB-lite"/>
    </source>
</evidence>
<reference evidence="13" key="2">
    <citation type="submission" date="2023-11" db="UniProtKB">
        <authorList>
            <consortium name="WormBaseParasite"/>
        </authorList>
    </citation>
    <scope>IDENTIFICATION</scope>
</reference>
<protein>
    <recommendedName>
        <fullName evidence="14">P-type phospholipid transporter</fullName>
    </recommendedName>
</protein>
<evidence type="ECO:0000256" key="5">
    <source>
        <dbReference type="ARBA" id="ARBA00022989"/>
    </source>
</evidence>
<feature type="region of interest" description="Disordered" evidence="7">
    <location>
        <begin position="734"/>
        <end position="768"/>
    </location>
</feature>
<feature type="transmembrane region" description="Helical" evidence="8">
    <location>
        <begin position="1690"/>
        <end position="1715"/>
    </location>
</feature>
<dbReference type="Gene3D" id="3.40.50.1000">
    <property type="entry name" value="HAD superfamily/HAD-like"/>
    <property type="match status" value="2"/>
</dbReference>
<dbReference type="InterPro" id="IPR023214">
    <property type="entry name" value="HAD_sf"/>
</dbReference>
<accession>A0AA85KCC7</accession>
<dbReference type="InterPro" id="IPR018303">
    <property type="entry name" value="ATPase_P-typ_P_site"/>
</dbReference>
<dbReference type="Pfam" id="PF16209">
    <property type="entry name" value="PhoLip_ATPase_N"/>
    <property type="match status" value="1"/>
</dbReference>
<evidence type="ECO:0000256" key="6">
    <source>
        <dbReference type="ARBA" id="ARBA00023136"/>
    </source>
</evidence>
<keyword evidence="5 8" id="KW-1133">Transmembrane helix</keyword>
<dbReference type="GO" id="GO:0140326">
    <property type="term" value="F:ATPase-coupled intramembrane lipid transporter activity"/>
    <property type="evidence" value="ECO:0007669"/>
    <property type="project" value="TreeGrafter"/>
</dbReference>
<proteinExistence type="predicted"/>
<keyword evidence="12" id="KW-1185">Reference proteome</keyword>
<keyword evidence="4" id="KW-0460">Magnesium</keyword>
<evidence type="ECO:0000256" key="3">
    <source>
        <dbReference type="ARBA" id="ARBA00022723"/>
    </source>
</evidence>
<dbReference type="PROSITE" id="PS00154">
    <property type="entry name" value="ATPASE_E1_E2"/>
    <property type="match status" value="1"/>
</dbReference>
<dbReference type="InterPro" id="IPR023298">
    <property type="entry name" value="ATPase_P-typ_TM_dom_sf"/>
</dbReference>
<feature type="domain" description="P-type ATPase N-terminal" evidence="10">
    <location>
        <begin position="50"/>
        <end position="102"/>
    </location>
</feature>
<dbReference type="Pfam" id="PF00122">
    <property type="entry name" value="E1-E2_ATPase"/>
    <property type="match status" value="1"/>
</dbReference>
<evidence type="ECO:0000256" key="8">
    <source>
        <dbReference type="SAM" id="Phobius"/>
    </source>
</evidence>
<dbReference type="WBParaSite" id="TREG1_78900.1">
    <property type="protein sequence ID" value="TREG1_78900.1"/>
    <property type="gene ID" value="TREG1_78900"/>
</dbReference>
<feature type="compositionally biased region" description="Polar residues" evidence="7">
    <location>
        <begin position="821"/>
        <end position="838"/>
    </location>
</feature>
<feature type="compositionally biased region" description="Basic and acidic residues" evidence="7">
    <location>
        <begin position="734"/>
        <end position="754"/>
    </location>
</feature>
<keyword evidence="3" id="KW-0479">Metal-binding</keyword>
<dbReference type="GO" id="GO:0005886">
    <property type="term" value="C:plasma membrane"/>
    <property type="evidence" value="ECO:0007669"/>
    <property type="project" value="TreeGrafter"/>
</dbReference>
<feature type="compositionally biased region" description="Low complexity" evidence="7">
    <location>
        <begin position="755"/>
        <end position="765"/>
    </location>
</feature>
<dbReference type="FunFam" id="2.70.150.10:FF:000054">
    <property type="entry name" value="Phospholipid-transporting ATPase"/>
    <property type="match status" value="1"/>
</dbReference>
<dbReference type="PANTHER" id="PTHR24092">
    <property type="entry name" value="PROBABLE PHOSPHOLIPID-TRANSPORTING ATPASE"/>
    <property type="match status" value="1"/>
</dbReference>
<feature type="region of interest" description="Disordered" evidence="7">
    <location>
        <begin position="1324"/>
        <end position="1354"/>
    </location>
</feature>
<dbReference type="PANTHER" id="PTHR24092:SF218">
    <property type="entry name" value="PHOSPHOLIPID-TRANSPORTING ATPASE"/>
    <property type="match status" value="1"/>
</dbReference>
<feature type="transmembrane region" description="Helical" evidence="8">
    <location>
        <begin position="1584"/>
        <end position="1604"/>
    </location>
</feature>
<evidence type="ECO:0008006" key="14">
    <source>
        <dbReference type="Google" id="ProtNLM"/>
    </source>
</evidence>
<feature type="compositionally biased region" description="Basic residues" evidence="7">
    <location>
        <begin position="1324"/>
        <end position="1347"/>
    </location>
</feature>